<proteinExistence type="predicted"/>
<dbReference type="AlphaFoldDB" id="A0A2H6KKL3"/>
<evidence type="ECO:0000313" key="2">
    <source>
        <dbReference type="Proteomes" id="UP000236319"/>
    </source>
</evidence>
<sequence>MPLSDDKHLTAAVKGIAMSIVNNISRLSTELKSFIEKSKIKTNLQTAIDNVKDIGNQFTDGDNGDDSNTDHGAKIDAALQKVSAAITQLEGLLGKMADDGGAIQEKIKEIETNLGELNNIWKDEQDGRIKKKQKDAEDLMLELQD</sequence>
<name>A0A2H6KKL3_9APIC</name>
<dbReference type="EMBL" id="BDSA01000069">
    <property type="protein sequence ID" value="GBE63522.1"/>
    <property type="molecule type" value="Genomic_DNA"/>
</dbReference>
<gene>
    <name evidence="1" type="ORF">BOVATA_050150</name>
</gene>
<dbReference type="GeneID" id="39877292"/>
<dbReference type="Proteomes" id="UP000236319">
    <property type="component" value="Unassembled WGS sequence"/>
</dbReference>
<protein>
    <submittedName>
        <fullName evidence="1">Cyclase family protein, putative</fullName>
    </submittedName>
</protein>
<accession>A0A2H6KKL3</accession>
<dbReference type="VEuPathDB" id="PiroplasmaDB:BOVATA_050150"/>
<reference evidence="1 2" key="1">
    <citation type="journal article" date="2017" name="BMC Genomics">
        <title>Whole-genome assembly of Babesia ovata and comparative genomics between closely related pathogens.</title>
        <authorList>
            <person name="Yamagishi J."/>
            <person name="Asada M."/>
            <person name="Hakimi H."/>
            <person name="Tanaka T.Q."/>
            <person name="Sugimoto C."/>
            <person name="Kawazu S."/>
        </authorList>
    </citation>
    <scope>NUCLEOTIDE SEQUENCE [LARGE SCALE GENOMIC DNA]</scope>
    <source>
        <strain evidence="1 2">Miyake</strain>
    </source>
</reference>
<dbReference type="RefSeq" id="XP_028869765.1">
    <property type="nucleotide sequence ID" value="XM_029013932.1"/>
</dbReference>
<evidence type="ECO:0000313" key="1">
    <source>
        <dbReference type="EMBL" id="GBE63522.1"/>
    </source>
</evidence>
<comment type="caution">
    <text evidence="1">The sequence shown here is derived from an EMBL/GenBank/DDBJ whole genome shotgun (WGS) entry which is preliminary data.</text>
</comment>
<organism evidence="1 2">
    <name type="scientific">Babesia ovata</name>
    <dbReference type="NCBI Taxonomy" id="189622"/>
    <lineage>
        <taxon>Eukaryota</taxon>
        <taxon>Sar</taxon>
        <taxon>Alveolata</taxon>
        <taxon>Apicomplexa</taxon>
        <taxon>Aconoidasida</taxon>
        <taxon>Piroplasmida</taxon>
        <taxon>Babesiidae</taxon>
        <taxon>Babesia</taxon>
    </lineage>
</organism>
<keyword evidence="2" id="KW-1185">Reference proteome</keyword>